<reference evidence="1 2" key="1">
    <citation type="submission" date="2018-03" db="EMBL/GenBank/DDBJ databases">
        <title>Genome sequencing of Ottowia sp.</title>
        <authorList>
            <person name="Kim S.-J."/>
            <person name="Heo J."/>
            <person name="Kwon S.-W."/>
        </authorList>
    </citation>
    <scope>NUCLEOTIDE SEQUENCE [LARGE SCALE GENOMIC DNA]</scope>
    <source>
        <strain evidence="1 2">KADR8-3</strain>
    </source>
</reference>
<dbReference type="Proteomes" id="UP000239709">
    <property type="component" value="Chromosome"/>
</dbReference>
<keyword evidence="2" id="KW-1185">Reference proteome</keyword>
<organism evidence="1 2">
    <name type="scientific">Ottowia oryzae</name>
    <dbReference type="NCBI Taxonomy" id="2109914"/>
    <lineage>
        <taxon>Bacteria</taxon>
        <taxon>Pseudomonadati</taxon>
        <taxon>Pseudomonadota</taxon>
        <taxon>Betaproteobacteria</taxon>
        <taxon>Burkholderiales</taxon>
        <taxon>Comamonadaceae</taxon>
        <taxon>Ottowia</taxon>
    </lineage>
</organism>
<protein>
    <submittedName>
        <fullName evidence="1">Uncharacterized protein</fullName>
    </submittedName>
</protein>
<dbReference type="RefSeq" id="WP_106704079.1">
    <property type="nucleotide sequence ID" value="NZ_CP027666.1"/>
</dbReference>
<dbReference type="EMBL" id="CP027666">
    <property type="protein sequence ID" value="AVO35533.1"/>
    <property type="molecule type" value="Genomic_DNA"/>
</dbReference>
<dbReference type="AlphaFoldDB" id="A0A2S0MIK7"/>
<evidence type="ECO:0000313" key="1">
    <source>
        <dbReference type="EMBL" id="AVO35533.1"/>
    </source>
</evidence>
<accession>A0A2S0MIK7</accession>
<gene>
    <name evidence="1" type="ORF">C6570_15880</name>
</gene>
<proteinExistence type="predicted"/>
<dbReference type="KEGG" id="otk:C6570_15880"/>
<name>A0A2S0MIK7_9BURK</name>
<sequence length="85" mass="8896">MGDTHHAIAIGAPCSRSIRAEGHSGGVPIQRAGSPAALPVTTTADFRHTGYALRSRFASFNHNACGQVPQALKQVCENQALETSP</sequence>
<evidence type="ECO:0000313" key="2">
    <source>
        <dbReference type="Proteomes" id="UP000239709"/>
    </source>
</evidence>